<evidence type="ECO:0008006" key="3">
    <source>
        <dbReference type="Google" id="ProtNLM"/>
    </source>
</evidence>
<dbReference type="Gene3D" id="3.10.450.50">
    <property type="match status" value="1"/>
</dbReference>
<dbReference type="SUPFAM" id="SSF54427">
    <property type="entry name" value="NTF2-like"/>
    <property type="match status" value="1"/>
</dbReference>
<evidence type="ECO:0000313" key="2">
    <source>
        <dbReference type="Proteomes" id="UP000230886"/>
    </source>
</evidence>
<comment type="caution">
    <text evidence="1">The sequence shown here is derived from an EMBL/GenBank/DDBJ whole genome shotgun (WGS) entry which is preliminary data.</text>
</comment>
<name>A0A2A5JA05_RHOSG</name>
<protein>
    <recommendedName>
        <fullName evidence="3">Nuclear transport factor 2 family protein</fullName>
    </recommendedName>
</protein>
<sequence length="139" mass="15043">MAIPEYSVDQLDLISVVGEFYKGLSEGDTEALARLVEQRFATDAVLSRPESLPGGGDITGTRSITTFTRAAAGSVPISVETLMSSETDDGAHIFVEVSILIGRTPTRALEWWTFDGSQVSRLQAFYWDTAALVSNARPN</sequence>
<accession>A0A2A5JA05</accession>
<dbReference type="EMBL" id="NOVD01000013">
    <property type="protein sequence ID" value="PCK25831.1"/>
    <property type="molecule type" value="Genomic_DNA"/>
</dbReference>
<proteinExistence type="predicted"/>
<gene>
    <name evidence="1" type="ORF">CHR55_18985</name>
</gene>
<dbReference type="AlphaFoldDB" id="A0A2A5JA05"/>
<reference evidence="1 2" key="1">
    <citation type="submission" date="2017-07" db="EMBL/GenBank/DDBJ databases">
        <title>Draft sequence of Rhodococcus enclensis 23b-28.</title>
        <authorList>
            <person name="Besaury L."/>
            <person name="Sancelme M."/>
            <person name="Amato P."/>
            <person name="Lallement A."/>
            <person name="Delort A.-M."/>
        </authorList>
    </citation>
    <scope>NUCLEOTIDE SEQUENCE [LARGE SCALE GENOMIC DNA]</scope>
    <source>
        <strain evidence="1 2">23b-28</strain>
    </source>
</reference>
<organism evidence="1 2">
    <name type="scientific">Rhodococcus qingshengii</name>
    <dbReference type="NCBI Taxonomy" id="334542"/>
    <lineage>
        <taxon>Bacteria</taxon>
        <taxon>Bacillati</taxon>
        <taxon>Actinomycetota</taxon>
        <taxon>Actinomycetes</taxon>
        <taxon>Mycobacteriales</taxon>
        <taxon>Nocardiaceae</taxon>
        <taxon>Rhodococcus</taxon>
        <taxon>Rhodococcus erythropolis group</taxon>
    </lineage>
</organism>
<dbReference type="InterPro" id="IPR032710">
    <property type="entry name" value="NTF2-like_dom_sf"/>
</dbReference>
<evidence type="ECO:0000313" key="1">
    <source>
        <dbReference type="EMBL" id="PCK25831.1"/>
    </source>
</evidence>
<dbReference type="RefSeq" id="WP_099697923.1">
    <property type="nucleotide sequence ID" value="NZ_NOVD01000013.1"/>
</dbReference>
<dbReference type="Proteomes" id="UP000230886">
    <property type="component" value="Unassembled WGS sequence"/>
</dbReference>